<dbReference type="Gene3D" id="3.40.50.720">
    <property type="entry name" value="NAD(P)-binding Rossmann-like Domain"/>
    <property type="match status" value="1"/>
</dbReference>
<protein>
    <submittedName>
        <fullName evidence="4">Short-chain dehydrogenase</fullName>
    </submittedName>
</protein>
<dbReference type="InterPro" id="IPR057326">
    <property type="entry name" value="KR_dom"/>
</dbReference>
<proteinExistence type="inferred from homology"/>
<dbReference type="InterPro" id="IPR036291">
    <property type="entry name" value="NAD(P)-bd_dom_sf"/>
</dbReference>
<evidence type="ECO:0000313" key="4">
    <source>
        <dbReference type="EMBL" id="GGX08461.1"/>
    </source>
</evidence>
<evidence type="ECO:0000256" key="2">
    <source>
        <dbReference type="ARBA" id="ARBA00023002"/>
    </source>
</evidence>
<dbReference type="PRINTS" id="PR00081">
    <property type="entry name" value="GDHRDH"/>
</dbReference>
<reference evidence="5" key="1">
    <citation type="journal article" date="2019" name="Int. J. Syst. Evol. Microbiol.">
        <title>The Global Catalogue of Microorganisms (GCM) 10K type strain sequencing project: providing services to taxonomists for standard genome sequencing and annotation.</title>
        <authorList>
            <consortium name="The Broad Institute Genomics Platform"/>
            <consortium name="The Broad Institute Genome Sequencing Center for Infectious Disease"/>
            <person name="Wu L."/>
            <person name="Ma J."/>
        </authorList>
    </citation>
    <scope>NUCLEOTIDE SEQUENCE [LARGE SCALE GENOMIC DNA]</scope>
    <source>
        <strain evidence="5">KCTC 23916</strain>
    </source>
</reference>
<dbReference type="PANTHER" id="PTHR43639:SF1">
    <property type="entry name" value="SHORT-CHAIN DEHYDROGENASE_REDUCTASE FAMILY PROTEIN"/>
    <property type="match status" value="1"/>
</dbReference>
<evidence type="ECO:0000313" key="5">
    <source>
        <dbReference type="Proteomes" id="UP000620127"/>
    </source>
</evidence>
<dbReference type="Pfam" id="PF13561">
    <property type="entry name" value="adh_short_C2"/>
    <property type="match status" value="1"/>
</dbReference>
<sequence length="279" mass="30148">MLLLSVELILTTEQELKGNNRMTKIDESSPSIALITGGSRGLGRSAALHLARHGVDIVLTYQQQKDAAQALVQEIQQLGRKAVAIQLDVGNIASFPSFIQSLSEALTTHWHTNRFTMLLNNAGIGAHQPFAEFSEEQFNLLMNVHLKGVFFLTQQLLPLIEDGGRILNVSSGLTRFSLPGYSAYAAMKGAVEVLTRYWAKELGDRGISVNVLAPGAIETDFGHGAVRDNAQLNQFVANQTALGRAGLPDDIGAVAAALLVRDTQWINGQRIEASGGMFL</sequence>
<gene>
    <name evidence="4" type="ORF">GCM10011282_13190</name>
</gene>
<comment type="similarity">
    <text evidence="1">Belongs to the short-chain dehydrogenases/reductases (SDR) family.</text>
</comment>
<evidence type="ECO:0000256" key="1">
    <source>
        <dbReference type="ARBA" id="ARBA00006484"/>
    </source>
</evidence>
<keyword evidence="5" id="KW-1185">Reference proteome</keyword>
<name>A0ABQ2XBF7_9BURK</name>
<accession>A0ABQ2XBF7</accession>
<organism evidence="4 5">
    <name type="scientific">Undibacterium macrobrachii</name>
    <dbReference type="NCBI Taxonomy" id="1119058"/>
    <lineage>
        <taxon>Bacteria</taxon>
        <taxon>Pseudomonadati</taxon>
        <taxon>Pseudomonadota</taxon>
        <taxon>Betaproteobacteria</taxon>
        <taxon>Burkholderiales</taxon>
        <taxon>Oxalobacteraceae</taxon>
        <taxon>Undibacterium</taxon>
    </lineage>
</organism>
<dbReference type="SMART" id="SM00822">
    <property type="entry name" value="PKS_KR"/>
    <property type="match status" value="1"/>
</dbReference>
<dbReference type="PANTHER" id="PTHR43639">
    <property type="entry name" value="OXIDOREDUCTASE, SHORT-CHAIN DEHYDROGENASE/REDUCTASE FAMILY (AFU_ORTHOLOGUE AFUA_5G02870)"/>
    <property type="match status" value="1"/>
</dbReference>
<evidence type="ECO:0000259" key="3">
    <source>
        <dbReference type="SMART" id="SM00822"/>
    </source>
</evidence>
<keyword evidence="2" id="KW-0560">Oxidoreductase</keyword>
<feature type="domain" description="Ketoreductase" evidence="3">
    <location>
        <begin position="31"/>
        <end position="215"/>
    </location>
</feature>
<dbReference type="PRINTS" id="PR00080">
    <property type="entry name" value="SDRFAMILY"/>
</dbReference>
<dbReference type="Proteomes" id="UP000620127">
    <property type="component" value="Unassembled WGS sequence"/>
</dbReference>
<dbReference type="SUPFAM" id="SSF51735">
    <property type="entry name" value="NAD(P)-binding Rossmann-fold domains"/>
    <property type="match status" value="1"/>
</dbReference>
<comment type="caution">
    <text evidence="4">The sequence shown here is derived from an EMBL/GenBank/DDBJ whole genome shotgun (WGS) entry which is preliminary data.</text>
</comment>
<dbReference type="InterPro" id="IPR002347">
    <property type="entry name" value="SDR_fam"/>
</dbReference>
<dbReference type="EMBL" id="BMYT01000002">
    <property type="protein sequence ID" value="GGX08461.1"/>
    <property type="molecule type" value="Genomic_DNA"/>
</dbReference>